<proteinExistence type="predicted"/>
<evidence type="ECO:0000256" key="1">
    <source>
        <dbReference type="SAM" id="MobiDB-lite"/>
    </source>
</evidence>
<evidence type="ECO:0000313" key="2">
    <source>
        <dbReference type="EMBL" id="KAF2484547.1"/>
    </source>
</evidence>
<feature type="compositionally biased region" description="Polar residues" evidence="1">
    <location>
        <begin position="447"/>
        <end position="458"/>
    </location>
</feature>
<dbReference type="Proteomes" id="UP000799767">
    <property type="component" value="Unassembled WGS sequence"/>
</dbReference>
<dbReference type="AlphaFoldDB" id="A0A6A6PZF3"/>
<dbReference type="RefSeq" id="XP_033591116.1">
    <property type="nucleotide sequence ID" value="XM_033733368.1"/>
</dbReference>
<gene>
    <name evidence="2" type="ORF">BDY17DRAFT_295845</name>
</gene>
<sequence>MSAVGLMLLEDPKARARAEARAEALIRAGKTGRRTLFGRSVGTTSKGRTPALPPTIPDEGVGDDPVIIRPSTNMNLVLPFLTKKKVESSERSSSRASTSGRQDSISQSSIKSGRSSASSKISTPLSFKSHTTSHGQSNEHATTSDVLPRSTAHHAKETSNLPQEQVNLGDRGHTTAPVHTRPVSPVSVNPPSLPVAARLSRFDEAMFKEVPETGFDPDASAEQVLFSRQAVRGSKNASESRSSDGGFDSDALRIGVRNGQAPTLWQESTPNSSRRSLHQRPRQQPTARASDSSLDSSVFGVNACLALHTPQLLVDDTNTNTRASRVTGPHQPLSFSSEVRESMVFADSTWEEDIDFVYEHGAEAVCDWDFIPRKSSGVGRQWPEPSVSGEAASVLSDTSRRDSRTLSVADAVTDQRHANKRNEYRRAPSVGHRGFAAARNSAEERTLGQQPSDASKATQLGGKEPRSPDVGGSRDNADKLEHRRNSSNHRKSGSFDSTQSFSRNSVAAPVDSRGKRESSLLKQTISAPMEGSPQTKDGEAEEVIEALPSLESAPAAEAEEVFMLRRPRTSGERRLLQAAGRQRHRPNPSNGGSSPLNTRAPVAATRVWM</sequence>
<feature type="region of interest" description="Disordered" evidence="1">
    <location>
        <begin position="36"/>
        <end position="64"/>
    </location>
</feature>
<feature type="region of interest" description="Disordered" evidence="1">
    <location>
        <begin position="565"/>
        <end position="609"/>
    </location>
</feature>
<protein>
    <submittedName>
        <fullName evidence="2">Uncharacterized protein</fullName>
    </submittedName>
</protein>
<feature type="region of interest" description="Disordered" evidence="1">
    <location>
        <begin position="84"/>
        <end position="192"/>
    </location>
</feature>
<feature type="compositionally biased region" description="Basic and acidic residues" evidence="1">
    <location>
        <begin position="413"/>
        <end position="426"/>
    </location>
</feature>
<dbReference type="GeneID" id="54474370"/>
<feature type="region of interest" description="Disordered" evidence="1">
    <location>
        <begin position="230"/>
        <end position="294"/>
    </location>
</feature>
<dbReference type="EMBL" id="MU001634">
    <property type="protein sequence ID" value="KAF2484547.1"/>
    <property type="molecule type" value="Genomic_DNA"/>
</dbReference>
<feature type="compositionally biased region" description="Basic and acidic residues" evidence="1">
    <location>
        <begin position="475"/>
        <end position="484"/>
    </location>
</feature>
<keyword evidence="3" id="KW-1185">Reference proteome</keyword>
<feature type="compositionally biased region" description="Basic and acidic residues" evidence="1">
    <location>
        <begin position="84"/>
        <end position="93"/>
    </location>
</feature>
<organism evidence="2 3">
    <name type="scientific">Neohortaea acidophila</name>
    <dbReference type="NCBI Taxonomy" id="245834"/>
    <lineage>
        <taxon>Eukaryota</taxon>
        <taxon>Fungi</taxon>
        <taxon>Dikarya</taxon>
        <taxon>Ascomycota</taxon>
        <taxon>Pezizomycotina</taxon>
        <taxon>Dothideomycetes</taxon>
        <taxon>Dothideomycetidae</taxon>
        <taxon>Mycosphaerellales</taxon>
        <taxon>Teratosphaeriaceae</taxon>
        <taxon>Neohortaea</taxon>
    </lineage>
</organism>
<name>A0A6A6PZF3_9PEZI</name>
<dbReference type="OrthoDB" id="24581at2759"/>
<feature type="compositionally biased region" description="Polar residues" evidence="1">
    <location>
        <begin position="260"/>
        <end position="274"/>
    </location>
</feature>
<reference evidence="2" key="1">
    <citation type="journal article" date="2020" name="Stud. Mycol.">
        <title>101 Dothideomycetes genomes: a test case for predicting lifestyles and emergence of pathogens.</title>
        <authorList>
            <person name="Haridas S."/>
            <person name="Albert R."/>
            <person name="Binder M."/>
            <person name="Bloem J."/>
            <person name="Labutti K."/>
            <person name="Salamov A."/>
            <person name="Andreopoulos B."/>
            <person name="Baker S."/>
            <person name="Barry K."/>
            <person name="Bills G."/>
            <person name="Bluhm B."/>
            <person name="Cannon C."/>
            <person name="Castanera R."/>
            <person name="Culley D."/>
            <person name="Daum C."/>
            <person name="Ezra D."/>
            <person name="Gonzalez J."/>
            <person name="Henrissat B."/>
            <person name="Kuo A."/>
            <person name="Liang C."/>
            <person name="Lipzen A."/>
            <person name="Lutzoni F."/>
            <person name="Magnuson J."/>
            <person name="Mondo S."/>
            <person name="Nolan M."/>
            <person name="Ohm R."/>
            <person name="Pangilinan J."/>
            <person name="Park H.-J."/>
            <person name="Ramirez L."/>
            <person name="Alfaro M."/>
            <person name="Sun H."/>
            <person name="Tritt A."/>
            <person name="Yoshinaga Y."/>
            <person name="Zwiers L.-H."/>
            <person name="Turgeon B."/>
            <person name="Goodwin S."/>
            <person name="Spatafora J."/>
            <person name="Crous P."/>
            <person name="Grigoriev I."/>
        </authorList>
    </citation>
    <scope>NUCLEOTIDE SEQUENCE</scope>
    <source>
        <strain evidence="2">CBS 113389</strain>
    </source>
</reference>
<feature type="compositionally biased region" description="Polar residues" evidence="1">
    <location>
        <begin position="123"/>
        <end position="145"/>
    </location>
</feature>
<feature type="compositionally biased region" description="Polar residues" evidence="1">
    <location>
        <begin position="494"/>
        <end position="505"/>
    </location>
</feature>
<feature type="region of interest" description="Disordered" evidence="1">
    <location>
        <begin position="376"/>
        <end position="542"/>
    </location>
</feature>
<feature type="compositionally biased region" description="Polar residues" evidence="1">
    <location>
        <begin position="587"/>
        <end position="597"/>
    </location>
</feature>
<feature type="compositionally biased region" description="Low complexity" evidence="1">
    <location>
        <begin position="94"/>
        <end position="122"/>
    </location>
</feature>
<feature type="compositionally biased region" description="Polar residues" evidence="1">
    <location>
        <begin position="282"/>
        <end position="294"/>
    </location>
</feature>
<accession>A0A6A6PZF3</accession>
<evidence type="ECO:0000313" key="3">
    <source>
        <dbReference type="Proteomes" id="UP000799767"/>
    </source>
</evidence>